<dbReference type="Proteomes" id="UP000192917">
    <property type="component" value="Unassembled WGS sequence"/>
</dbReference>
<protein>
    <submittedName>
        <fullName evidence="3">Methyltransferase domain-containing protein</fullName>
    </submittedName>
</protein>
<organism evidence="3 4">
    <name type="scientific">Tistlia consotensis USBA 355</name>
    <dbReference type="NCBI Taxonomy" id="560819"/>
    <lineage>
        <taxon>Bacteria</taxon>
        <taxon>Pseudomonadati</taxon>
        <taxon>Pseudomonadota</taxon>
        <taxon>Alphaproteobacteria</taxon>
        <taxon>Rhodospirillales</taxon>
        <taxon>Rhodovibrionaceae</taxon>
        <taxon>Tistlia</taxon>
    </lineage>
</organism>
<dbReference type="EMBL" id="FWZX01000024">
    <property type="protein sequence ID" value="SMF63185.1"/>
    <property type="molecule type" value="Genomic_DNA"/>
</dbReference>
<keyword evidence="1" id="KW-1133">Transmembrane helix</keyword>
<dbReference type="InterPro" id="IPR013216">
    <property type="entry name" value="Methyltransf_11"/>
</dbReference>
<evidence type="ECO:0000259" key="2">
    <source>
        <dbReference type="Pfam" id="PF08241"/>
    </source>
</evidence>
<dbReference type="RefSeq" id="WP_085125133.1">
    <property type="nucleotide sequence ID" value="NZ_FWZX01000024.1"/>
</dbReference>
<dbReference type="Gene3D" id="3.40.50.150">
    <property type="entry name" value="Vaccinia Virus protein VP39"/>
    <property type="match status" value="1"/>
</dbReference>
<dbReference type="GO" id="GO:0008757">
    <property type="term" value="F:S-adenosylmethionine-dependent methyltransferase activity"/>
    <property type="evidence" value="ECO:0007669"/>
    <property type="project" value="InterPro"/>
</dbReference>
<evidence type="ECO:0000313" key="3">
    <source>
        <dbReference type="EMBL" id="SMF63185.1"/>
    </source>
</evidence>
<reference evidence="3 4" key="1">
    <citation type="submission" date="2017-04" db="EMBL/GenBank/DDBJ databases">
        <authorList>
            <person name="Afonso C.L."/>
            <person name="Miller P.J."/>
            <person name="Scott M.A."/>
            <person name="Spackman E."/>
            <person name="Goraichik I."/>
            <person name="Dimitrov K.M."/>
            <person name="Suarez D.L."/>
            <person name="Swayne D.E."/>
        </authorList>
    </citation>
    <scope>NUCLEOTIDE SEQUENCE [LARGE SCALE GENOMIC DNA]</scope>
    <source>
        <strain evidence="3 4">USBA 355</strain>
    </source>
</reference>
<dbReference type="CDD" id="cd02440">
    <property type="entry name" value="AdoMet_MTases"/>
    <property type="match status" value="1"/>
</dbReference>
<keyword evidence="4" id="KW-1185">Reference proteome</keyword>
<dbReference type="SUPFAM" id="SSF53335">
    <property type="entry name" value="S-adenosyl-L-methionine-dependent methyltransferases"/>
    <property type="match status" value="1"/>
</dbReference>
<evidence type="ECO:0000313" key="4">
    <source>
        <dbReference type="Proteomes" id="UP000192917"/>
    </source>
</evidence>
<keyword evidence="1" id="KW-0812">Transmembrane</keyword>
<dbReference type="AlphaFoldDB" id="A0A1Y6CG70"/>
<dbReference type="Pfam" id="PF08241">
    <property type="entry name" value="Methyltransf_11"/>
    <property type="match status" value="1"/>
</dbReference>
<accession>A0A1Y6CG70</accession>
<name>A0A1Y6CG70_9PROT</name>
<keyword evidence="3" id="KW-0489">Methyltransferase</keyword>
<dbReference type="GO" id="GO:0032259">
    <property type="term" value="P:methylation"/>
    <property type="evidence" value="ECO:0007669"/>
    <property type="project" value="UniProtKB-KW"/>
</dbReference>
<sequence length="251" mass="28138">MKSVEDRFYPERAAGGFSHTDGTIAFYVRVEALLQPEMTALDFGAGPGHSIAGDQIPWRRRLRQLKGKCRRAIALDVDPRVQDNPYFDECHTIAPSGSLPLADASVDLVVADCVFEHLDDPAATAAELERVLKPGGWLCVRTPNRWGYIGIGTNLVPNCWHARVLGRLQPGRRPAEGVYPTRYRLNTRSAFRRHFPEARWLHAIHTMNNEPAYFGRSVLLWGLMLLVFRLTPAALGATWYAYFQKRPAGAA</sequence>
<keyword evidence="3" id="KW-0808">Transferase</keyword>
<feature type="domain" description="Methyltransferase type 11" evidence="2">
    <location>
        <begin position="70"/>
        <end position="139"/>
    </location>
</feature>
<evidence type="ECO:0000256" key="1">
    <source>
        <dbReference type="SAM" id="Phobius"/>
    </source>
</evidence>
<gene>
    <name evidence="3" type="ORF">SAMN05428998_12483</name>
</gene>
<dbReference type="InterPro" id="IPR029063">
    <property type="entry name" value="SAM-dependent_MTases_sf"/>
</dbReference>
<dbReference type="STRING" id="560819.SAMN05428998_12483"/>
<proteinExistence type="predicted"/>
<keyword evidence="1" id="KW-0472">Membrane</keyword>
<feature type="transmembrane region" description="Helical" evidence="1">
    <location>
        <begin position="218"/>
        <end position="243"/>
    </location>
</feature>